<feature type="transmembrane region" description="Helical" evidence="1">
    <location>
        <begin position="146"/>
        <end position="170"/>
    </location>
</feature>
<feature type="transmembrane region" description="Helical" evidence="1">
    <location>
        <begin position="62"/>
        <end position="80"/>
    </location>
</feature>
<name>A0A5R8QCL9_9FIRM</name>
<dbReference type="AlphaFoldDB" id="A0A5R8QCL9"/>
<proteinExistence type="predicted"/>
<keyword evidence="1" id="KW-1133">Transmembrane helix</keyword>
<dbReference type="PANTHER" id="PTHR34989">
    <property type="entry name" value="PROTEIN HDED"/>
    <property type="match status" value="1"/>
</dbReference>
<feature type="transmembrane region" description="Helical" evidence="1">
    <location>
        <begin position="117"/>
        <end position="140"/>
    </location>
</feature>
<feature type="transmembrane region" description="Helical" evidence="1">
    <location>
        <begin position="32"/>
        <end position="50"/>
    </location>
</feature>
<reference evidence="2 3" key="1">
    <citation type="submission" date="2019-05" db="EMBL/GenBank/DDBJ databases">
        <title>Culicoidintestinum kansasii gen. nov., sp. nov. from the gastrointestinal tract of the biting midge, Culicoides sonorensis.</title>
        <authorList>
            <person name="Neupane S."/>
            <person name="Ghosh A."/>
            <person name="Gunther S."/>
            <person name="Martin K."/>
            <person name="Zurek L."/>
        </authorList>
    </citation>
    <scope>NUCLEOTIDE SEQUENCE [LARGE SCALE GENOMIC DNA]</scope>
    <source>
        <strain evidence="2 3">CS-1</strain>
    </source>
</reference>
<dbReference type="InParanoid" id="A0A5R8QCL9"/>
<protein>
    <recommendedName>
        <fullName evidence="4">DUF308 domain-containing protein</fullName>
    </recommendedName>
</protein>
<dbReference type="RefSeq" id="WP_138190872.1">
    <property type="nucleotide sequence ID" value="NZ_VBWP01000004.1"/>
</dbReference>
<dbReference type="InterPro" id="IPR005325">
    <property type="entry name" value="DUF308_memb"/>
</dbReference>
<dbReference type="InterPro" id="IPR052712">
    <property type="entry name" value="Acid_resist_chaperone_HdeD"/>
</dbReference>
<dbReference type="EMBL" id="VBWP01000004">
    <property type="protein sequence ID" value="TLG74321.1"/>
    <property type="molecule type" value="Genomic_DNA"/>
</dbReference>
<dbReference type="GO" id="GO:0005886">
    <property type="term" value="C:plasma membrane"/>
    <property type="evidence" value="ECO:0007669"/>
    <property type="project" value="TreeGrafter"/>
</dbReference>
<dbReference type="Proteomes" id="UP000306912">
    <property type="component" value="Unassembled WGS sequence"/>
</dbReference>
<evidence type="ECO:0000256" key="1">
    <source>
        <dbReference type="SAM" id="Phobius"/>
    </source>
</evidence>
<sequence>MRKGNSYFTIFESLLYIILGIIIIIWPTQITGLIINISGILLIISGLVSIYRSIKIKDNPELQVFAITQSALGFIFGLMLLIGNSFVITLVLVYILIFWFLFRAISHTAILFQQKRFNWLGITSIILNILVIVISIWAFFNAQLAFSIFIWTIAILFISSGLEGIILFFISDKDQPDVSENINI</sequence>
<gene>
    <name evidence="2" type="ORF">FEZ08_06335</name>
</gene>
<keyword evidence="3" id="KW-1185">Reference proteome</keyword>
<dbReference type="PANTHER" id="PTHR34989:SF1">
    <property type="entry name" value="PROTEIN HDED"/>
    <property type="match status" value="1"/>
</dbReference>
<evidence type="ECO:0000313" key="2">
    <source>
        <dbReference type="EMBL" id="TLG74321.1"/>
    </source>
</evidence>
<feature type="transmembrane region" description="Helical" evidence="1">
    <location>
        <begin position="7"/>
        <end position="26"/>
    </location>
</feature>
<feature type="transmembrane region" description="Helical" evidence="1">
    <location>
        <begin position="86"/>
        <end position="105"/>
    </location>
</feature>
<comment type="caution">
    <text evidence="2">The sequence shown here is derived from an EMBL/GenBank/DDBJ whole genome shotgun (WGS) entry which is preliminary data.</text>
</comment>
<evidence type="ECO:0000313" key="3">
    <source>
        <dbReference type="Proteomes" id="UP000306912"/>
    </source>
</evidence>
<dbReference type="Pfam" id="PF03729">
    <property type="entry name" value="DUF308"/>
    <property type="match status" value="2"/>
</dbReference>
<evidence type="ECO:0008006" key="4">
    <source>
        <dbReference type="Google" id="ProtNLM"/>
    </source>
</evidence>
<keyword evidence="1" id="KW-0472">Membrane</keyword>
<keyword evidence="1" id="KW-0812">Transmembrane</keyword>
<organism evidence="2 3">
    <name type="scientific">Culicoidibacter larvae</name>
    <dbReference type="NCBI Taxonomy" id="2579976"/>
    <lineage>
        <taxon>Bacteria</taxon>
        <taxon>Bacillati</taxon>
        <taxon>Bacillota</taxon>
        <taxon>Culicoidibacteria</taxon>
        <taxon>Culicoidibacterales</taxon>
        <taxon>Culicoidibacteraceae</taxon>
        <taxon>Culicoidibacter</taxon>
    </lineage>
</organism>
<accession>A0A5R8QCL9</accession>